<dbReference type="Gene3D" id="3.60.110.10">
    <property type="entry name" value="Carbon-nitrogen hydrolase"/>
    <property type="match status" value="1"/>
</dbReference>
<comment type="caution">
    <text evidence="2">The sequence shown here is derived from an EMBL/GenBank/DDBJ whole genome shotgun (WGS) entry which is preliminary data.</text>
</comment>
<feature type="region of interest" description="Disordered" evidence="1">
    <location>
        <begin position="89"/>
        <end position="112"/>
    </location>
</feature>
<evidence type="ECO:0000313" key="2">
    <source>
        <dbReference type="EMBL" id="GFH19033.1"/>
    </source>
</evidence>
<dbReference type="AlphaFoldDB" id="A0A699Z8Q6"/>
<evidence type="ECO:0000313" key="3">
    <source>
        <dbReference type="Proteomes" id="UP000485058"/>
    </source>
</evidence>
<accession>A0A699Z8Q6</accession>
<feature type="non-terminal residue" evidence="2">
    <location>
        <position position="1"/>
    </location>
</feature>
<dbReference type="GO" id="GO:0016787">
    <property type="term" value="F:hydrolase activity"/>
    <property type="evidence" value="ECO:0007669"/>
    <property type="project" value="UniProtKB-KW"/>
</dbReference>
<sequence length="138" mass="14725">MASANDGTLAGYRSVENILEDFLPKEQLDQVQRVLYGGALEQPPIPASVKQTASDSNFDIQHFAISAASEQTRPPRVVRVGLVQNSIQVPTDRRGAAASEQKNTPTVPEPGPAIRSRCGTLIDAAGQMGVQVLCLQEA</sequence>
<organism evidence="2 3">
    <name type="scientific">Haematococcus lacustris</name>
    <name type="common">Green alga</name>
    <name type="synonym">Haematococcus pluvialis</name>
    <dbReference type="NCBI Taxonomy" id="44745"/>
    <lineage>
        <taxon>Eukaryota</taxon>
        <taxon>Viridiplantae</taxon>
        <taxon>Chlorophyta</taxon>
        <taxon>core chlorophytes</taxon>
        <taxon>Chlorophyceae</taxon>
        <taxon>CS clade</taxon>
        <taxon>Chlamydomonadales</taxon>
        <taxon>Haematococcaceae</taxon>
        <taxon>Haematococcus</taxon>
    </lineage>
</organism>
<feature type="non-terminal residue" evidence="2">
    <location>
        <position position="138"/>
    </location>
</feature>
<protein>
    <submittedName>
        <fullName evidence="2">CN hydrolase domain-containing protein</fullName>
    </submittedName>
</protein>
<keyword evidence="3" id="KW-1185">Reference proteome</keyword>
<keyword evidence="2" id="KW-0378">Hydrolase</keyword>
<dbReference type="Proteomes" id="UP000485058">
    <property type="component" value="Unassembled WGS sequence"/>
</dbReference>
<name>A0A699Z8Q6_HAELA</name>
<dbReference type="EMBL" id="BLLF01001395">
    <property type="protein sequence ID" value="GFH19033.1"/>
    <property type="molecule type" value="Genomic_DNA"/>
</dbReference>
<evidence type="ECO:0000256" key="1">
    <source>
        <dbReference type="SAM" id="MobiDB-lite"/>
    </source>
</evidence>
<reference evidence="2 3" key="1">
    <citation type="submission" date="2020-02" db="EMBL/GenBank/DDBJ databases">
        <title>Draft genome sequence of Haematococcus lacustris strain NIES-144.</title>
        <authorList>
            <person name="Morimoto D."/>
            <person name="Nakagawa S."/>
            <person name="Yoshida T."/>
            <person name="Sawayama S."/>
        </authorList>
    </citation>
    <scope>NUCLEOTIDE SEQUENCE [LARGE SCALE GENOMIC DNA]</scope>
    <source>
        <strain evidence="2 3">NIES-144</strain>
    </source>
</reference>
<gene>
    <name evidence="2" type="ORF">HaLaN_15920</name>
</gene>
<proteinExistence type="predicted"/>
<dbReference type="InterPro" id="IPR036526">
    <property type="entry name" value="C-N_Hydrolase_sf"/>
</dbReference>